<evidence type="ECO:0000256" key="2">
    <source>
        <dbReference type="ARBA" id="ARBA00022692"/>
    </source>
</evidence>
<dbReference type="RefSeq" id="WP_110852507.1">
    <property type="nucleotide sequence ID" value="NZ_QKLZ01000006.1"/>
</dbReference>
<dbReference type="InterPro" id="IPR036259">
    <property type="entry name" value="MFS_trans_sf"/>
</dbReference>
<feature type="transmembrane region" description="Helical" evidence="5">
    <location>
        <begin position="77"/>
        <end position="98"/>
    </location>
</feature>
<keyword evidence="4 5" id="KW-0472">Membrane</keyword>
<evidence type="ECO:0000313" key="8">
    <source>
        <dbReference type="Proteomes" id="UP000250222"/>
    </source>
</evidence>
<dbReference type="Pfam" id="PF07690">
    <property type="entry name" value="MFS_1"/>
    <property type="match status" value="1"/>
</dbReference>
<feature type="transmembrane region" description="Helical" evidence="5">
    <location>
        <begin position="104"/>
        <end position="123"/>
    </location>
</feature>
<feature type="transmembrane region" description="Helical" evidence="5">
    <location>
        <begin position="12"/>
        <end position="30"/>
    </location>
</feature>
<reference evidence="7 8" key="1">
    <citation type="submission" date="2016-10" db="EMBL/GenBank/DDBJ databases">
        <authorList>
            <person name="Cai Z."/>
        </authorList>
    </citation>
    <scope>NUCLEOTIDE SEQUENCE [LARGE SCALE GENOMIC DNA]</scope>
    <source>
        <strain evidence="7 8">CGMCC 1.10826</strain>
    </source>
</reference>
<dbReference type="OrthoDB" id="9809599at2"/>
<feature type="transmembrane region" description="Helical" evidence="5">
    <location>
        <begin position="282"/>
        <end position="300"/>
    </location>
</feature>
<sequence length="405" mass="40437">MSATVSPAGRRATGAVLGVFALNGFLFASWVSRLPAVRDALELSPGQMGALLLVGSVGSLLALPVGGAVAQRAGAALTVRGGVVVAVAGFAVVAAGLLSSAVPLLAVGLLVAQMGIAAWDVAMNLEGGLVEHEIDREIMPRFHAGFSLGTVAGAVLGAAAALLGVPVIAHLAVVAAAVAVGGVAASRGFLPFTPAPLETGRRRRLAAALGGWREPRTILVGVMVLAFALTEGAANDWLALGVVDGFGTSDAVGALGFGVFVTAMTVMRLAGERLLARFGRVAVLRGTTVLALVGLLLFALSPVLWLALLGGALWGLGAALGFPAGMSAAGDDPLRAATRVSVVASIGYTAFLCGPPLLGLLAEHVGYRRAMLAIAVPLAVAFLVSRAARPLAQDGALDAPAPGRA</sequence>
<evidence type="ECO:0000256" key="4">
    <source>
        <dbReference type="ARBA" id="ARBA00023136"/>
    </source>
</evidence>
<feature type="transmembrane region" description="Helical" evidence="5">
    <location>
        <begin position="340"/>
        <end position="361"/>
    </location>
</feature>
<feature type="transmembrane region" description="Helical" evidence="5">
    <location>
        <begin position="306"/>
        <end position="328"/>
    </location>
</feature>
<evidence type="ECO:0000256" key="5">
    <source>
        <dbReference type="SAM" id="Phobius"/>
    </source>
</evidence>
<proteinExistence type="predicted"/>
<evidence type="ECO:0000259" key="6">
    <source>
        <dbReference type="PROSITE" id="PS50850"/>
    </source>
</evidence>
<dbReference type="InterPro" id="IPR020846">
    <property type="entry name" value="MFS_dom"/>
</dbReference>
<dbReference type="Proteomes" id="UP000250222">
    <property type="component" value="Unassembled WGS sequence"/>
</dbReference>
<evidence type="ECO:0000256" key="1">
    <source>
        <dbReference type="ARBA" id="ARBA00004651"/>
    </source>
</evidence>
<feature type="transmembrane region" description="Helical" evidence="5">
    <location>
        <begin position="218"/>
        <end position="239"/>
    </location>
</feature>
<dbReference type="GO" id="GO:0022857">
    <property type="term" value="F:transmembrane transporter activity"/>
    <property type="evidence" value="ECO:0007669"/>
    <property type="project" value="InterPro"/>
</dbReference>
<feature type="domain" description="Major facilitator superfamily (MFS) profile" evidence="6">
    <location>
        <begin position="216"/>
        <end position="405"/>
    </location>
</feature>
<protein>
    <submittedName>
        <fullName evidence="7">Cyanate permease</fullName>
    </submittedName>
</protein>
<dbReference type="PROSITE" id="PS50850">
    <property type="entry name" value="MFS"/>
    <property type="match status" value="1"/>
</dbReference>
<keyword evidence="8" id="KW-1185">Reference proteome</keyword>
<feature type="transmembrane region" description="Helical" evidence="5">
    <location>
        <begin position="171"/>
        <end position="197"/>
    </location>
</feature>
<keyword evidence="3 5" id="KW-1133">Transmembrane helix</keyword>
<feature type="transmembrane region" description="Helical" evidence="5">
    <location>
        <begin position="367"/>
        <end position="384"/>
    </location>
</feature>
<dbReference type="InterPro" id="IPR051788">
    <property type="entry name" value="MFS_Transporter"/>
</dbReference>
<dbReference type="EMBL" id="UETB01000006">
    <property type="protein sequence ID" value="SSA42461.1"/>
    <property type="molecule type" value="Genomic_DNA"/>
</dbReference>
<dbReference type="SUPFAM" id="SSF103473">
    <property type="entry name" value="MFS general substrate transporter"/>
    <property type="match status" value="1"/>
</dbReference>
<dbReference type="AlphaFoldDB" id="A0A2Y9AD57"/>
<dbReference type="Gene3D" id="1.20.1250.20">
    <property type="entry name" value="MFS general substrate transporter like domains"/>
    <property type="match status" value="2"/>
</dbReference>
<dbReference type="PANTHER" id="PTHR23514:SF13">
    <property type="entry name" value="INNER MEMBRANE PROTEIN YBJJ"/>
    <property type="match status" value="1"/>
</dbReference>
<comment type="subcellular location">
    <subcellularLocation>
        <location evidence="1">Cell membrane</location>
        <topology evidence="1">Multi-pass membrane protein</topology>
    </subcellularLocation>
</comment>
<dbReference type="PANTHER" id="PTHR23514">
    <property type="entry name" value="BYPASS OF STOP CODON PROTEIN 6"/>
    <property type="match status" value="1"/>
</dbReference>
<accession>A0A2Y9AD57</accession>
<dbReference type="GO" id="GO:0005886">
    <property type="term" value="C:plasma membrane"/>
    <property type="evidence" value="ECO:0007669"/>
    <property type="project" value="UniProtKB-SubCell"/>
</dbReference>
<feature type="transmembrane region" description="Helical" evidence="5">
    <location>
        <begin position="144"/>
        <end position="165"/>
    </location>
</feature>
<name>A0A2Y9AD57_9MICO</name>
<dbReference type="InterPro" id="IPR011701">
    <property type="entry name" value="MFS"/>
</dbReference>
<evidence type="ECO:0000313" key="7">
    <source>
        <dbReference type="EMBL" id="SSA42461.1"/>
    </source>
</evidence>
<feature type="transmembrane region" description="Helical" evidence="5">
    <location>
        <begin position="50"/>
        <end position="70"/>
    </location>
</feature>
<keyword evidence="2 5" id="KW-0812">Transmembrane</keyword>
<organism evidence="7 8">
    <name type="scientific">Georgenia satyanarayanai</name>
    <dbReference type="NCBI Taxonomy" id="860221"/>
    <lineage>
        <taxon>Bacteria</taxon>
        <taxon>Bacillati</taxon>
        <taxon>Actinomycetota</taxon>
        <taxon>Actinomycetes</taxon>
        <taxon>Micrococcales</taxon>
        <taxon>Bogoriellaceae</taxon>
        <taxon>Georgenia</taxon>
    </lineage>
</organism>
<gene>
    <name evidence="7" type="ORF">SAMN05216184_106132</name>
</gene>
<feature type="transmembrane region" description="Helical" evidence="5">
    <location>
        <begin position="251"/>
        <end position="270"/>
    </location>
</feature>
<evidence type="ECO:0000256" key="3">
    <source>
        <dbReference type="ARBA" id="ARBA00022989"/>
    </source>
</evidence>